<feature type="transmembrane region" description="Helical" evidence="12">
    <location>
        <begin position="202"/>
        <end position="222"/>
    </location>
</feature>
<keyword evidence="5 12" id="KW-0812">Transmembrane</keyword>
<evidence type="ECO:0000256" key="7">
    <source>
        <dbReference type="ARBA" id="ARBA00022989"/>
    </source>
</evidence>
<dbReference type="AlphaFoldDB" id="A0A9Q0S105"/>
<evidence type="ECO:0000256" key="8">
    <source>
        <dbReference type="ARBA" id="ARBA00023065"/>
    </source>
</evidence>
<feature type="region of interest" description="Disordered" evidence="11">
    <location>
        <begin position="277"/>
        <end position="305"/>
    </location>
</feature>
<evidence type="ECO:0000256" key="1">
    <source>
        <dbReference type="ARBA" id="ARBA00004651"/>
    </source>
</evidence>
<keyword evidence="3" id="KW-0813">Transport</keyword>
<accession>A0A9Q0S105</accession>
<evidence type="ECO:0000256" key="12">
    <source>
        <dbReference type="SAM" id="Phobius"/>
    </source>
</evidence>
<evidence type="ECO:0000313" key="13">
    <source>
        <dbReference type="EMBL" id="KAJ6640337.1"/>
    </source>
</evidence>
<sequence>MDSSPDLSLKLRRGSSDSRDSFYMDFAQGIDSDIEEVATTISGPIHGQIDTTLGDGTPSPTMPLPPPPPLPLDEGSITDLNLQTSKRIPSPSSQNVSFSHHSSPARTSRMHHPHHVTINESKLPLSVSSHHQLVALSSTAPSPATGSLHTAHTGPSGHLALLYHSSSTHHHLHPILPIARRPSRLPETIYVTRPREIRAAPFLATTFSALYGKLLVVMGIAFPMAEVISTYIPPSFYEGFYLYLYIGSMVFLLFMYATLIWGRPKAVPLPNISKTIHRHKGSSSDLDSIDESDTESQTSGSKRHKKNIVIPPRRPSLLVQPGRHHYGSFYLRMGAVAFGIGSMIYSGLEFGQYFELERDTKCHNVMLALTPATRMAFIFIQMYFIFLNNEQMKVYRHKVIARFGLMHMIGTNLSVWLNVLIQETKHEILTFYNPENRTLRISHRLGNKLAQHAIEAETAHLRIARGLKGPHHIFECRRTNIIGTLVQDASPFLFPCTIEYSLICAAILYVMWQGICRPIPDPPLRIEGHSPCKRSPHHYSVDCARAHKGLFIGILI</sequence>
<dbReference type="Pfam" id="PF03189">
    <property type="entry name" value="Otopetrin"/>
    <property type="match status" value="1"/>
</dbReference>
<evidence type="ECO:0000256" key="2">
    <source>
        <dbReference type="ARBA" id="ARBA00006513"/>
    </source>
</evidence>
<dbReference type="OrthoDB" id="6429739at2759"/>
<feature type="region of interest" description="Disordered" evidence="11">
    <location>
        <begin position="85"/>
        <end position="112"/>
    </location>
</feature>
<reference evidence="13" key="1">
    <citation type="submission" date="2022-07" db="EMBL/GenBank/DDBJ databases">
        <authorList>
            <person name="Trinca V."/>
            <person name="Uliana J.V.C."/>
            <person name="Torres T.T."/>
            <person name="Ward R.J."/>
            <person name="Monesi N."/>
        </authorList>
    </citation>
    <scope>NUCLEOTIDE SEQUENCE</scope>
    <source>
        <strain evidence="13">HSMRA1968</strain>
        <tissue evidence="13">Whole embryos</tissue>
    </source>
</reference>
<keyword evidence="6" id="KW-0375">Hydrogen ion transport</keyword>
<evidence type="ECO:0000313" key="14">
    <source>
        <dbReference type="Proteomes" id="UP001151699"/>
    </source>
</evidence>
<evidence type="ECO:0000256" key="5">
    <source>
        <dbReference type="ARBA" id="ARBA00022692"/>
    </source>
</evidence>
<proteinExistence type="inferred from homology"/>
<feature type="region of interest" description="Disordered" evidence="11">
    <location>
        <begin position="1"/>
        <end position="20"/>
    </location>
</feature>
<dbReference type="GO" id="GO:0005886">
    <property type="term" value="C:plasma membrane"/>
    <property type="evidence" value="ECO:0007669"/>
    <property type="project" value="UniProtKB-SubCell"/>
</dbReference>
<protein>
    <submittedName>
        <fullName evidence="13">Proton channel OtopLc</fullName>
    </submittedName>
</protein>
<feature type="compositionally biased region" description="Low complexity" evidence="11">
    <location>
        <begin position="89"/>
        <end position="104"/>
    </location>
</feature>
<feature type="non-terminal residue" evidence="13">
    <location>
        <position position="556"/>
    </location>
</feature>
<dbReference type="EMBL" id="WJQU01000003">
    <property type="protein sequence ID" value="KAJ6640337.1"/>
    <property type="molecule type" value="Genomic_DNA"/>
</dbReference>
<dbReference type="GO" id="GO:0015252">
    <property type="term" value="F:proton channel activity"/>
    <property type="evidence" value="ECO:0007669"/>
    <property type="project" value="InterPro"/>
</dbReference>
<comment type="subcellular location">
    <subcellularLocation>
        <location evidence="1">Cell membrane</location>
        <topology evidence="1">Multi-pass membrane protein</topology>
    </subcellularLocation>
</comment>
<feature type="transmembrane region" description="Helical" evidence="12">
    <location>
        <begin position="368"/>
        <end position="387"/>
    </location>
</feature>
<gene>
    <name evidence="13" type="primary">OtopLc_4</name>
    <name evidence="13" type="ORF">Bhyg_13087</name>
</gene>
<evidence type="ECO:0000256" key="3">
    <source>
        <dbReference type="ARBA" id="ARBA00022448"/>
    </source>
</evidence>
<evidence type="ECO:0000256" key="10">
    <source>
        <dbReference type="ARBA" id="ARBA00023303"/>
    </source>
</evidence>
<dbReference type="PANTHER" id="PTHR21522">
    <property type="entry name" value="PROTON CHANNEL OTOP"/>
    <property type="match status" value="1"/>
</dbReference>
<feature type="transmembrane region" description="Helical" evidence="12">
    <location>
        <begin position="399"/>
        <end position="421"/>
    </location>
</feature>
<comment type="similarity">
    <text evidence="2">Belongs to the otopetrin family.</text>
</comment>
<evidence type="ECO:0000256" key="11">
    <source>
        <dbReference type="SAM" id="MobiDB-lite"/>
    </source>
</evidence>
<evidence type="ECO:0000256" key="4">
    <source>
        <dbReference type="ARBA" id="ARBA00022475"/>
    </source>
</evidence>
<name>A0A9Q0S105_9DIPT</name>
<keyword evidence="9 12" id="KW-0472">Membrane</keyword>
<organism evidence="13 14">
    <name type="scientific">Pseudolycoriella hygida</name>
    <dbReference type="NCBI Taxonomy" id="35572"/>
    <lineage>
        <taxon>Eukaryota</taxon>
        <taxon>Metazoa</taxon>
        <taxon>Ecdysozoa</taxon>
        <taxon>Arthropoda</taxon>
        <taxon>Hexapoda</taxon>
        <taxon>Insecta</taxon>
        <taxon>Pterygota</taxon>
        <taxon>Neoptera</taxon>
        <taxon>Endopterygota</taxon>
        <taxon>Diptera</taxon>
        <taxon>Nematocera</taxon>
        <taxon>Sciaroidea</taxon>
        <taxon>Sciaridae</taxon>
        <taxon>Pseudolycoriella</taxon>
    </lineage>
</organism>
<keyword evidence="14" id="KW-1185">Reference proteome</keyword>
<keyword evidence="8" id="KW-0406">Ion transport</keyword>
<evidence type="ECO:0000256" key="6">
    <source>
        <dbReference type="ARBA" id="ARBA00022781"/>
    </source>
</evidence>
<keyword evidence="10" id="KW-0407">Ion channel</keyword>
<dbReference type="PANTHER" id="PTHR21522:SF61">
    <property type="entry name" value="PROTON CHANNEL OTOPLC"/>
    <property type="match status" value="1"/>
</dbReference>
<feature type="transmembrane region" description="Helical" evidence="12">
    <location>
        <begin position="242"/>
        <end position="262"/>
    </location>
</feature>
<keyword evidence="4" id="KW-1003">Cell membrane</keyword>
<comment type="caution">
    <text evidence="13">The sequence shown here is derived from an EMBL/GenBank/DDBJ whole genome shotgun (WGS) entry which is preliminary data.</text>
</comment>
<dbReference type="Proteomes" id="UP001151699">
    <property type="component" value="Chromosome X"/>
</dbReference>
<keyword evidence="7 12" id="KW-1133">Transmembrane helix</keyword>
<evidence type="ECO:0000256" key="9">
    <source>
        <dbReference type="ARBA" id="ARBA00023136"/>
    </source>
</evidence>
<dbReference type="InterPro" id="IPR004878">
    <property type="entry name" value="Otopetrin"/>
</dbReference>
<feature type="transmembrane region" description="Helical" evidence="12">
    <location>
        <begin position="329"/>
        <end position="348"/>
    </location>
</feature>